<feature type="transmembrane region" description="Helical" evidence="4">
    <location>
        <begin position="206"/>
        <end position="231"/>
    </location>
</feature>
<feature type="transmembrane region" description="Helical" evidence="4">
    <location>
        <begin position="356"/>
        <end position="376"/>
    </location>
</feature>
<reference evidence="6 7" key="1">
    <citation type="submission" date="2017-06" db="EMBL/GenBank/DDBJ databases">
        <authorList>
            <person name="Kim H.J."/>
            <person name="Triplett B.A."/>
        </authorList>
    </citation>
    <scope>NUCLEOTIDE SEQUENCE [LARGE SCALE GENOMIC DNA]</scope>
    <source>
        <strain evidence="6 7">DSM 13116</strain>
    </source>
</reference>
<proteinExistence type="predicted"/>
<dbReference type="RefSeq" id="WP_089275139.1">
    <property type="nucleotide sequence ID" value="NZ_FZOC01000007.1"/>
</dbReference>
<feature type="transmembrane region" description="Helical" evidence="4">
    <location>
        <begin position="296"/>
        <end position="316"/>
    </location>
</feature>
<evidence type="ECO:0000313" key="7">
    <source>
        <dbReference type="Proteomes" id="UP000198324"/>
    </source>
</evidence>
<evidence type="ECO:0000256" key="2">
    <source>
        <dbReference type="ARBA" id="ARBA00022989"/>
    </source>
</evidence>
<feature type="transmembrane region" description="Helical" evidence="4">
    <location>
        <begin position="237"/>
        <end position="258"/>
    </location>
</feature>
<evidence type="ECO:0000256" key="1">
    <source>
        <dbReference type="ARBA" id="ARBA00022692"/>
    </source>
</evidence>
<dbReference type="SUPFAM" id="SSF103473">
    <property type="entry name" value="MFS general substrate transporter"/>
    <property type="match status" value="1"/>
</dbReference>
<evidence type="ECO:0000313" key="6">
    <source>
        <dbReference type="EMBL" id="SNS14930.1"/>
    </source>
</evidence>
<keyword evidence="3 4" id="KW-0472">Membrane</keyword>
<dbReference type="OrthoDB" id="9770492at2"/>
<organism evidence="6 7">
    <name type="scientific">Humidesulfovibrio mexicanus</name>
    <dbReference type="NCBI Taxonomy" id="147047"/>
    <lineage>
        <taxon>Bacteria</taxon>
        <taxon>Pseudomonadati</taxon>
        <taxon>Thermodesulfobacteriota</taxon>
        <taxon>Desulfovibrionia</taxon>
        <taxon>Desulfovibrionales</taxon>
        <taxon>Desulfovibrionaceae</taxon>
        <taxon>Humidesulfovibrio</taxon>
    </lineage>
</organism>
<evidence type="ECO:0000259" key="5">
    <source>
        <dbReference type="PROSITE" id="PS50850"/>
    </source>
</evidence>
<keyword evidence="7" id="KW-1185">Reference proteome</keyword>
<dbReference type="PANTHER" id="PTHR43129:SF1">
    <property type="entry name" value="FOSMIDOMYCIN RESISTANCE PROTEIN"/>
    <property type="match status" value="1"/>
</dbReference>
<name>A0A239C465_9BACT</name>
<feature type="transmembrane region" description="Helical" evidence="4">
    <location>
        <begin position="134"/>
        <end position="156"/>
    </location>
</feature>
<feature type="transmembrane region" description="Helical" evidence="4">
    <location>
        <begin position="328"/>
        <end position="350"/>
    </location>
</feature>
<dbReference type="Proteomes" id="UP000198324">
    <property type="component" value="Unassembled WGS sequence"/>
</dbReference>
<dbReference type="PANTHER" id="PTHR43129">
    <property type="entry name" value="FOSMIDOMYCIN RESISTANCE PROTEIN"/>
    <property type="match status" value="1"/>
</dbReference>
<dbReference type="GO" id="GO:0005886">
    <property type="term" value="C:plasma membrane"/>
    <property type="evidence" value="ECO:0007669"/>
    <property type="project" value="TreeGrafter"/>
</dbReference>
<dbReference type="PROSITE" id="PS50850">
    <property type="entry name" value="MFS"/>
    <property type="match status" value="1"/>
</dbReference>
<feature type="transmembrane region" description="Helical" evidence="4">
    <location>
        <begin position="96"/>
        <end position="113"/>
    </location>
</feature>
<dbReference type="InterPro" id="IPR036259">
    <property type="entry name" value="MFS_trans_sf"/>
</dbReference>
<dbReference type="EMBL" id="FZOC01000007">
    <property type="protein sequence ID" value="SNS14930.1"/>
    <property type="molecule type" value="Genomic_DNA"/>
</dbReference>
<dbReference type="GO" id="GO:0022857">
    <property type="term" value="F:transmembrane transporter activity"/>
    <property type="evidence" value="ECO:0007669"/>
    <property type="project" value="InterPro"/>
</dbReference>
<keyword evidence="2 4" id="KW-1133">Transmembrane helix</keyword>
<keyword evidence="1 4" id="KW-0812">Transmembrane</keyword>
<gene>
    <name evidence="6" type="ORF">SAMN04488503_2941</name>
</gene>
<feature type="transmembrane region" description="Helical" evidence="4">
    <location>
        <begin position="162"/>
        <end position="180"/>
    </location>
</feature>
<evidence type="ECO:0000256" key="4">
    <source>
        <dbReference type="SAM" id="Phobius"/>
    </source>
</evidence>
<feature type="domain" description="Major facilitator superfamily (MFS) profile" evidence="5">
    <location>
        <begin position="10"/>
        <end position="381"/>
    </location>
</feature>
<dbReference type="Gene3D" id="1.20.1250.20">
    <property type="entry name" value="MFS general substrate transporter like domains"/>
    <property type="match status" value="2"/>
</dbReference>
<feature type="transmembrane region" description="Helical" evidence="4">
    <location>
        <begin position="47"/>
        <end position="67"/>
    </location>
</feature>
<feature type="transmembrane region" description="Helical" evidence="4">
    <location>
        <begin position="74"/>
        <end position="90"/>
    </location>
</feature>
<dbReference type="InterPro" id="IPR011701">
    <property type="entry name" value="MFS"/>
</dbReference>
<feature type="transmembrane region" description="Helical" evidence="4">
    <location>
        <begin position="270"/>
        <end position="290"/>
    </location>
</feature>
<dbReference type="AlphaFoldDB" id="A0A239C465"/>
<protein>
    <submittedName>
        <fullName evidence="6">MFS transporter, FSR family, fosmidomycin resistance protein</fullName>
    </submittedName>
</protein>
<dbReference type="CDD" id="cd17478">
    <property type="entry name" value="MFS_FsR"/>
    <property type="match status" value="1"/>
</dbReference>
<accession>A0A239C465</accession>
<dbReference type="InterPro" id="IPR020846">
    <property type="entry name" value="MFS_dom"/>
</dbReference>
<dbReference type="Pfam" id="PF07690">
    <property type="entry name" value="MFS_1"/>
    <property type="match status" value="1"/>
</dbReference>
<evidence type="ECO:0000256" key="3">
    <source>
        <dbReference type="ARBA" id="ARBA00023136"/>
    </source>
</evidence>
<sequence>MAGQPPRLKPIVAISLAHLVNDWYMNFIQTLLPFLVAAGMSVGRGGFLISAFTLSSSVLQPVFGYLVDRKNQRWMVYVGTIWMAIMLSLLGVTDNYAALFAFSLFSGLGTAAFHPQAAAMIGSVSGNRHGLFQAVFAAAGNIGWALTPLIAVPFIVTQGLSATPVLVIPGIAAAAMLLTFSPKSPVGKKGESVPFRPLLREHWRELLKIVFVVALRSLTYFGIIAFLPLFLQERGVTLVHSGQILFVMLFAGALGGLVGGHLSDRLERRGIIIVSLILAAPLFHLALHAEGLARDLLLALGGAALLASFSVTVVLAQEVLRKNAAMASGLTLGFGNGIGGLGVGLVGMLIERYGLGVAMHLIAWLPLVAGILAASIKRRALSAEQTAAAAT</sequence>